<dbReference type="GO" id="GO:0141098">
    <property type="term" value="F:tRNA (cytidine(34)-2'-O)-methyltransferase activity"/>
    <property type="evidence" value="ECO:0007669"/>
    <property type="project" value="RHEA"/>
</dbReference>
<evidence type="ECO:0000256" key="4">
    <source>
        <dbReference type="ARBA" id="ARBA00022691"/>
    </source>
</evidence>
<proteinExistence type="inferred from homology"/>
<dbReference type="InterPro" id="IPR029028">
    <property type="entry name" value="Alpha/beta_knot_MTases"/>
</dbReference>
<evidence type="ECO:0000256" key="6">
    <source>
        <dbReference type="HAMAP-Rule" id="MF_01885"/>
    </source>
</evidence>
<dbReference type="RefSeq" id="WP_139941105.1">
    <property type="nucleotide sequence ID" value="NZ_JBHSYP010000006.1"/>
</dbReference>
<protein>
    <recommendedName>
        <fullName evidence="6">tRNA (cytidine(34)-2'-O)-methyltransferase</fullName>
        <ecNumber evidence="6">2.1.1.207</ecNumber>
    </recommendedName>
    <alternativeName>
        <fullName evidence="6">tRNA (cytidine/uridine-2'-O-)-methyltransferase TrmL</fullName>
    </alternativeName>
</protein>
<comment type="function">
    <text evidence="6">Methylates the ribose at the nucleotide 34 wobble position in the two leucyl isoacceptors tRNA(Leu)(CmAA) and tRNA(Leu)(cmnm5UmAA). Catalyzes the methyl transfer from S-adenosyl-L-methionine to the 2'-OH of the wobble nucleotide.</text>
</comment>
<dbReference type="GO" id="GO:0141102">
    <property type="term" value="F:tRNA (5-carboxymethylaminomethyluridine(34)-2'-O)-methyltransferase activity"/>
    <property type="evidence" value="ECO:0007669"/>
    <property type="project" value="RHEA"/>
</dbReference>
<evidence type="ECO:0000256" key="2">
    <source>
        <dbReference type="ARBA" id="ARBA00022603"/>
    </source>
</evidence>
<keyword evidence="2 6" id="KW-0489">Methyltransferase</keyword>
<dbReference type="Proteomes" id="UP000319148">
    <property type="component" value="Unassembled WGS sequence"/>
</dbReference>
<dbReference type="CDD" id="cd18094">
    <property type="entry name" value="SpoU-like_TrmL"/>
    <property type="match status" value="1"/>
</dbReference>
<dbReference type="GO" id="GO:0005737">
    <property type="term" value="C:cytoplasm"/>
    <property type="evidence" value="ECO:0007669"/>
    <property type="project" value="UniProtKB-SubCell"/>
</dbReference>
<feature type="binding site" evidence="6 7">
    <location>
        <position position="121"/>
    </location>
    <ligand>
        <name>S-adenosyl-L-methionine</name>
        <dbReference type="ChEBI" id="CHEBI:59789"/>
    </ligand>
</feature>
<comment type="similarity">
    <text evidence="6">Belongs to the class IV-like SAM-binding methyltransferase superfamily. RNA methyltransferase TrmH family. TrmL subfamily.</text>
</comment>
<keyword evidence="3 6" id="KW-0808">Transferase</keyword>
<feature type="binding site" evidence="6 7">
    <location>
        <position position="79"/>
    </location>
    <ligand>
        <name>S-adenosyl-L-methionine</name>
        <dbReference type="ChEBI" id="CHEBI:59789"/>
    </ligand>
</feature>
<comment type="catalytic activity">
    <reaction evidence="6">
        <text>5-carboxymethylaminomethyluridine(34) in tRNA(Leu) + S-adenosyl-L-methionine = 5-carboxymethylaminomethyl-2'-O-methyluridine(34) in tRNA(Leu) + S-adenosyl-L-homocysteine + H(+)</text>
        <dbReference type="Rhea" id="RHEA:43088"/>
        <dbReference type="Rhea" id="RHEA-COMP:10333"/>
        <dbReference type="Rhea" id="RHEA-COMP:10334"/>
        <dbReference type="ChEBI" id="CHEBI:15378"/>
        <dbReference type="ChEBI" id="CHEBI:57856"/>
        <dbReference type="ChEBI" id="CHEBI:59789"/>
        <dbReference type="ChEBI" id="CHEBI:74508"/>
        <dbReference type="ChEBI" id="CHEBI:74511"/>
        <dbReference type="EC" id="2.1.1.207"/>
    </reaction>
</comment>
<name>A0A501PHD5_9PROT</name>
<dbReference type="EMBL" id="VFIY01000014">
    <property type="protein sequence ID" value="TPD59442.1"/>
    <property type="molecule type" value="Genomic_DNA"/>
</dbReference>
<dbReference type="GO" id="GO:0002130">
    <property type="term" value="P:wobble position ribose methylation"/>
    <property type="evidence" value="ECO:0007669"/>
    <property type="project" value="TreeGrafter"/>
</dbReference>
<dbReference type="InterPro" id="IPR016914">
    <property type="entry name" value="TrmL"/>
</dbReference>
<feature type="domain" description="tRNA/rRNA methyltransferase SpoU type" evidence="8">
    <location>
        <begin position="2"/>
        <end position="140"/>
    </location>
</feature>
<dbReference type="EC" id="2.1.1.207" evidence="6"/>
<sequence>MIQLALYQPDIPPNTGTIIRMAACLGVTVHIIEPCGFPFGEKSFRRAGMDYLDQSLVVRHRSWEDFLEAKPDSSRLLLLTTAGATPYTDCSFETDDILLLGRESAGVPEDIHTLADQRLLIPMTPDTRSLNVAVSAAMVLGEALRQTNQFPKIPTG</sequence>
<evidence type="ECO:0000256" key="7">
    <source>
        <dbReference type="PIRSR" id="PIRSR029256-1"/>
    </source>
</evidence>
<dbReference type="InterPro" id="IPR001537">
    <property type="entry name" value="SpoU_MeTrfase"/>
</dbReference>
<gene>
    <name evidence="6" type="primary">trmL</name>
    <name evidence="9" type="ORF">FIV46_11665</name>
</gene>
<evidence type="ECO:0000259" key="8">
    <source>
        <dbReference type="Pfam" id="PF00588"/>
    </source>
</evidence>
<keyword evidence="1 6" id="KW-0963">Cytoplasm</keyword>
<evidence type="ECO:0000256" key="1">
    <source>
        <dbReference type="ARBA" id="ARBA00022490"/>
    </source>
</evidence>
<feature type="binding site" evidence="6 7">
    <location>
        <position position="129"/>
    </location>
    <ligand>
        <name>S-adenosyl-L-methionine</name>
        <dbReference type="ChEBI" id="CHEBI:59789"/>
    </ligand>
</feature>
<feature type="binding site" evidence="6 7">
    <location>
        <position position="101"/>
    </location>
    <ligand>
        <name>S-adenosyl-L-methionine</name>
        <dbReference type="ChEBI" id="CHEBI:59789"/>
    </ligand>
</feature>
<dbReference type="GO" id="GO:0003723">
    <property type="term" value="F:RNA binding"/>
    <property type="evidence" value="ECO:0007669"/>
    <property type="project" value="InterPro"/>
</dbReference>
<dbReference type="Gene3D" id="3.40.1280.10">
    <property type="match status" value="1"/>
</dbReference>
<keyword evidence="10" id="KW-1185">Reference proteome</keyword>
<organism evidence="9 10">
    <name type="scientific">Emcibacter nanhaiensis</name>
    <dbReference type="NCBI Taxonomy" id="1505037"/>
    <lineage>
        <taxon>Bacteria</taxon>
        <taxon>Pseudomonadati</taxon>
        <taxon>Pseudomonadota</taxon>
        <taxon>Alphaproteobacteria</taxon>
        <taxon>Emcibacterales</taxon>
        <taxon>Emcibacteraceae</taxon>
        <taxon>Emcibacter</taxon>
    </lineage>
</organism>
<dbReference type="Pfam" id="PF00588">
    <property type="entry name" value="SpoU_methylase"/>
    <property type="match status" value="1"/>
</dbReference>
<dbReference type="InterPro" id="IPR029026">
    <property type="entry name" value="tRNA_m1G_MTases_N"/>
</dbReference>
<keyword evidence="5 6" id="KW-0819">tRNA processing</keyword>
<accession>A0A501PHD5</accession>
<comment type="subcellular location">
    <subcellularLocation>
        <location evidence="6">Cytoplasm</location>
    </subcellularLocation>
</comment>
<comment type="subunit">
    <text evidence="6">Homodimer.</text>
</comment>
<evidence type="ECO:0000313" key="10">
    <source>
        <dbReference type="Proteomes" id="UP000319148"/>
    </source>
</evidence>
<reference evidence="10" key="1">
    <citation type="submission" date="2019-06" db="EMBL/GenBank/DDBJ databases">
        <title>The complete genome of Emcibacter congregatus ZYLT.</title>
        <authorList>
            <person name="Zhao Z."/>
        </authorList>
    </citation>
    <scope>NUCLEOTIDE SEQUENCE [LARGE SCALE GENOMIC DNA]</scope>
    <source>
        <strain evidence="10">MCCC 1A06723</strain>
    </source>
</reference>
<evidence type="ECO:0000313" key="9">
    <source>
        <dbReference type="EMBL" id="TPD59442.1"/>
    </source>
</evidence>
<dbReference type="PANTHER" id="PTHR42971">
    <property type="entry name" value="TRNA (CYTIDINE(34)-2'-O)-METHYLTRANSFERASE"/>
    <property type="match status" value="1"/>
</dbReference>
<dbReference type="SUPFAM" id="SSF75217">
    <property type="entry name" value="alpha/beta knot"/>
    <property type="match status" value="1"/>
</dbReference>
<dbReference type="AlphaFoldDB" id="A0A501PHD5"/>
<evidence type="ECO:0000256" key="5">
    <source>
        <dbReference type="ARBA" id="ARBA00022694"/>
    </source>
</evidence>
<evidence type="ECO:0000256" key="3">
    <source>
        <dbReference type="ARBA" id="ARBA00022679"/>
    </source>
</evidence>
<comment type="caution">
    <text evidence="9">The sequence shown here is derived from an EMBL/GenBank/DDBJ whole genome shotgun (WGS) entry which is preliminary data.</text>
</comment>
<dbReference type="PIRSF" id="PIRSF029256">
    <property type="entry name" value="SpoU_TrmH_prd"/>
    <property type="match status" value="1"/>
</dbReference>
<keyword evidence="4 6" id="KW-0949">S-adenosyl-L-methionine</keyword>
<comment type="catalytic activity">
    <reaction evidence="6">
        <text>cytidine(34) in tRNA + S-adenosyl-L-methionine = 2'-O-methylcytidine(34) in tRNA + S-adenosyl-L-homocysteine + H(+)</text>
        <dbReference type="Rhea" id="RHEA:43084"/>
        <dbReference type="Rhea" id="RHEA-COMP:10331"/>
        <dbReference type="Rhea" id="RHEA-COMP:10332"/>
        <dbReference type="ChEBI" id="CHEBI:15378"/>
        <dbReference type="ChEBI" id="CHEBI:57856"/>
        <dbReference type="ChEBI" id="CHEBI:59789"/>
        <dbReference type="ChEBI" id="CHEBI:74495"/>
        <dbReference type="ChEBI" id="CHEBI:82748"/>
        <dbReference type="EC" id="2.1.1.207"/>
    </reaction>
</comment>
<dbReference type="OrthoDB" id="9789043at2"/>
<dbReference type="PANTHER" id="PTHR42971:SF1">
    <property type="entry name" value="TRNA (CYTIDINE(34)-2'-O)-METHYLTRANSFERASE"/>
    <property type="match status" value="1"/>
</dbReference>
<dbReference type="HAMAP" id="MF_01885">
    <property type="entry name" value="tRNA_methyltr_TrmL"/>
    <property type="match status" value="1"/>
</dbReference>